<sequence length="362" mass="40598">MPSNPRWTLLLLAGLVGAGLSGGARAADHAVVLMYHHVDADGPPSTSVTPETFERHLGYLEEHNFTVWPLVRVLRHLDRGKPLPPKTVALTFDDAYESVYTEAFPRLRRRGWPFTVFVSTDYIDQGYRGYLDWDQLRELAAEDGVDLGNHSRSHPHLVRRREGEDEAAWRERVRDEIRGAGERLAAEAGEPVPVFAYPYGEYDREVRAIVEDLGLYGVGQQSGAVGAGSDLRAAPRFPVATPYADLDDLGPKLRSRPLPVTVLAPEDRVLPAEARRPELRLRLEEGPYRAGALACYASGQGRMERTWVSEAEGVVAVRPRKPLRSGRTKYNCTAPSNEESGVFHWFSYLWIKPNPDGSWYRE</sequence>
<dbReference type="InterPro" id="IPR051398">
    <property type="entry name" value="Polysacch_Deacetylase"/>
</dbReference>
<dbReference type="STRING" id="381306.AN478_09505"/>
<reference evidence="6" key="1">
    <citation type="submission" date="2016-10" db="EMBL/GenBank/DDBJ databases">
        <authorList>
            <person name="Varghese N."/>
        </authorList>
    </citation>
    <scope>NUCLEOTIDE SEQUENCE [LARGE SCALE GENOMIC DNA]</scope>
    <source>
        <strain evidence="6">HL 19</strain>
    </source>
</reference>
<dbReference type="Gene3D" id="3.20.20.370">
    <property type="entry name" value="Glycoside hydrolase/deacetylase"/>
    <property type="match status" value="1"/>
</dbReference>
<organism evidence="5 6">
    <name type="scientific">Thiohalorhabdus denitrificans</name>
    <dbReference type="NCBI Taxonomy" id="381306"/>
    <lineage>
        <taxon>Bacteria</taxon>
        <taxon>Pseudomonadati</taxon>
        <taxon>Pseudomonadota</taxon>
        <taxon>Gammaproteobacteria</taxon>
        <taxon>Thiohalorhabdales</taxon>
        <taxon>Thiohalorhabdaceae</taxon>
        <taxon>Thiohalorhabdus</taxon>
    </lineage>
</organism>
<dbReference type="Proteomes" id="UP000183104">
    <property type="component" value="Unassembled WGS sequence"/>
</dbReference>
<comment type="subcellular location">
    <subcellularLocation>
        <location evidence="1">Secreted</location>
    </subcellularLocation>
</comment>
<keyword evidence="2 3" id="KW-0732">Signal</keyword>
<gene>
    <name evidence="5" type="ORF">SAMN05661077_0503</name>
</gene>
<evidence type="ECO:0000259" key="4">
    <source>
        <dbReference type="PROSITE" id="PS51677"/>
    </source>
</evidence>
<dbReference type="RefSeq" id="WP_054966360.1">
    <property type="nucleotide sequence ID" value="NZ_FMUN01000001.1"/>
</dbReference>
<feature type="signal peptide" evidence="3">
    <location>
        <begin position="1"/>
        <end position="26"/>
    </location>
</feature>
<dbReference type="GO" id="GO:0005576">
    <property type="term" value="C:extracellular region"/>
    <property type="evidence" value="ECO:0007669"/>
    <property type="project" value="UniProtKB-SubCell"/>
</dbReference>
<evidence type="ECO:0000256" key="3">
    <source>
        <dbReference type="SAM" id="SignalP"/>
    </source>
</evidence>
<dbReference type="CDD" id="cd10973">
    <property type="entry name" value="CE4_DAC_u4_5s"/>
    <property type="match status" value="1"/>
</dbReference>
<dbReference type="InterPro" id="IPR002509">
    <property type="entry name" value="NODB_dom"/>
</dbReference>
<proteinExistence type="predicted"/>
<evidence type="ECO:0000256" key="2">
    <source>
        <dbReference type="ARBA" id="ARBA00022729"/>
    </source>
</evidence>
<dbReference type="PANTHER" id="PTHR34216">
    <property type="match status" value="1"/>
</dbReference>
<name>A0A1G5AQX5_9GAMM</name>
<dbReference type="AlphaFoldDB" id="A0A1G5AQX5"/>
<evidence type="ECO:0000256" key="1">
    <source>
        <dbReference type="ARBA" id="ARBA00004613"/>
    </source>
</evidence>
<feature type="chain" id="PRO_5010216038" evidence="3">
    <location>
        <begin position="27"/>
        <end position="362"/>
    </location>
</feature>
<dbReference type="InterPro" id="IPR011330">
    <property type="entry name" value="Glyco_hydro/deAcase_b/a-brl"/>
</dbReference>
<dbReference type="PROSITE" id="PS51677">
    <property type="entry name" value="NODB"/>
    <property type="match status" value="1"/>
</dbReference>
<evidence type="ECO:0000313" key="5">
    <source>
        <dbReference type="EMBL" id="SCX80249.1"/>
    </source>
</evidence>
<dbReference type="Pfam" id="PF01522">
    <property type="entry name" value="Polysacc_deac_1"/>
    <property type="match status" value="1"/>
</dbReference>
<evidence type="ECO:0000313" key="6">
    <source>
        <dbReference type="Proteomes" id="UP000183104"/>
    </source>
</evidence>
<dbReference type="SUPFAM" id="SSF88713">
    <property type="entry name" value="Glycoside hydrolase/deacetylase"/>
    <property type="match status" value="1"/>
</dbReference>
<dbReference type="GO" id="GO:0005975">
    <property type="term" value="P:carbohydrate metabolic process"/>
    <property type="evidence" value="ECO:0007669"/>
    <property type="project" value="InterPro"/>
</dbReference>
<dbReference type="PANTHER" id="PTHR34216:SF3">
    <property type="entry name" value="POLY-BETA-1,6-N-ACETYL-D-GLUCOSAMINE N-DEACETYLASE"/>
    <property type="match status" value="1"/>
</dbReference>
<feature type="domain" description="NodB homology" evidence="4">
    <location>
        <begin position="86"/>
        <end position="291"/>
    </location>
</feature>
<protein>
    <submittedName>
        <fullName evidence="5">Polysaccharide deacetylase</fullName>
    </submittedName>
</protein>
<keyword evidence="6" id="KW-1185">Reference proteome</keyword>
<dbReference type="EMBL" id="FMUN01000001">
    <property type="protein sequence ID" value="SCX80249.1"/>
    <property type="molecule type" value="Genomic_DNA"/>
</dbReference>
<accession>A0A1G5AQX5</accession>
<dbReference type="GO" id="GO:0016810">
    <property type="term" value="F:hydrolase activity, acting on carbon-nitrogen (but not peptide) bonds"/>
    <property type="evidence" value="ECO:0007669"/>
    <property type="project" value="InterPro"/>
</dbReference>
<dbReference type="OrthoDB" id="9814639at2"/>